<gene>
    <name evidence="2" type="ORF">WUBG_18749</name>
</gene>
<organism evidence="2 3">
    <name type="scientific">Wuchereria bancrofti</name>
    <dbReference type="NCBI Taxonomy" id="6293"/>
    <lineage>
        <taxon>Eukaryota</taxon>
        <taxon>Metazoa</taxon>
        <taxon>Ecdysozoa</taxon>
        <taxon>Nematoda</taxon>
        <taxon>Chromadorea</taxon>
        <taxon>Rhabditida</taxon>
        <taxon>Spirurina</taxon>
        <taxon>Spiruromorpha</taxon>
        <taxon>Filarioidea</taxon>
        <taxon>Onchocercidae</taxon>
        <taxon>Wuchereria</taxon>
    </lineage>
</organism>
<dbReference type="EMBL" id="ADBV01022332">
    <property type="protein sequence ID" value="EJW70346.1"/>
    <property type="molecule type" value="Genomic_DNA"/>
</dbReference>
<reference evidence="3" key="1">
    <citation type="submission" date="2012-08" db="EMBL/GenBank/DDBJ databases">
        <title>The Genome Sequence of Wuchereria bancrofti.</title>
        <authorList>
            <person name="Nutman T.B."/>
            <person name="Fink D.L."/>
            <person name="Russ C."/>
            <person name="Young S."/>
            <person name="Zeng Q."/>
            <person name="Koehrsen M."/>
            <person name="Alvarado L."/>
            <person name="Berlin A."/>
            <person name="Chapman S.B."/>
            <person name="Chen Z."/>
            <person name="Freedman E."/>
            <person name="Gellesch M."/>
            <person name="Goldberg J."/>
            <person name="Griggs A."/>
            <person name="Gujja S."/>
            <person name="Heilman E.R."/>
            <person name="Heiman D."/>
            <person name="Hepburn T."/>
            <person name="Howarth C."/>
            <person name="Jen D."/>
            <person name="Larson L."/>
            <person name="Lewis B."/>
            <person name="Mehta T."/>
            <person name="Park D."/>
            <person name="Pearson M."/>
            <person name="Roberts A."/>
            <person name="Saif S."/>
            <person name="Shea T."/>
            <person name="Shenoy N."/>
            <person name="Sisk P."/>
            <person name="Stolte C."/>
            <person name="Sykes S."/>
            <person name="Walk T."/>
            <person name="White J."/>
            <person name="Yandava C."/>
            <person name="Haas B."/>
            <person name="Henn M.R."/>
            <person name="Nusbaum C."/>
            <person name="Birren B."/>
        </authorList>
    </citation>
    <scope>NUCLEOTIDE SEQUENCE [LARGE SCALE GENOMIC DNA]</scope>
    <source>
        <strain evidence="3">NA</strain>
    </source>
</reference>
<proteinExistence type="predicted"/>
<name>J9DLJ6_WUCBA</name>
<accession>J9DLJ6</accession>
<feature type="region of interest" description="Disordered" evidence="1">
    <location>
        <begin position="1"/>
        <end position="42"/>
    </location>
</feature>
<dbReference type="AlphaFoldDB" id="J9DLJ6"/>
<dbReference type="Proteomes" id="UP000004810">
    <property type="component" value="Unassembled WGS sequence"/>
</dbReference>
<feature type="compositionally biased region" description="Basic and acidic residues" evidence="1">
    <location>
        <begin position="33"/>
        <end position="42"/>
    </location>
</feature>
<sequence length="42" mass="4891">MMPHRLESESFANLTPVAHSGQQRSQSRSHKRMVVERTEQII</sequence>
<evidence type="ECO:0000313" key="2">
    <source>
        <dbReference type="EMBL" id="EJW70346.1"/>
    </source>
</evidence>
<protein>
    <submittedName>
        <fullName evidence="2">Uncharacterized protein</fullName>
    </submittedName>
</protein>
<comment type="caution">
    <text evidence="2">The sequence shown here is derived from an EMBL/GenBank/DDBJ whole genome shotgun (WGS) entry which is preliminary data.</text>
</comment>
<evidence type="ECO:0000313" key="3">
    <source>
        <dbReference type="Proteomes" id="UP000004810"/>
    </source>
</evidence>
<evidence type="ECO:0000256" key="1">
    <source>
        <dbReference type="SAM" id="MobiDB-lite"/>
    </source>
</evidence>